<dbReference type="Proteomes" id="UP001320766">
    <property type="component" value="Unassembled WGS sequence"/>
</dbReference>
<evidence type="ECO:0008006" key="3">
    <source>
        <dbReference type="Google" id="ProtNLM"/>
    </source>
</evidence>
<dbReference type="InterPro" id="IPR011990">
    <property type="entry name" value="TPR-like_helical_dom_sf"/>
</dbReference>
<reference evidence="1 2" key="1">
    <citation type="submission" date="2022-06" db="EMBL/GenBank/DDBJ databases">
        <title>Sequencing the genomes of 1000 actinobacteria strains.</title>
        <authorList>
            <person name="Klenk H.-P."/>
        </authorList>
    </citation>
    <scope>NUCLEOTIDE SEQUENCE [LARGE SCALE GENOMIC DNA]</scope>
    <source>
        <strain evidence="1 2">DSM 44170</strain>
    </source>
</reference>
<organism evidence="1 2">
    <name type="scientific">Nonomuraea roseoviolacea subsp. carminata</name>
    <dbReference type="NCBI Taxonomy" id="160689"/>
    <lineage>
        <taxon>Bacteria</taxon>
        <taxon>Bacillati</taxon>
        <taxon>Actinomycetota</taxon>
        <taxon>Actinomycetes</taxon>
        <taxon>Streptosporangiales</taxon>
        <taxon>Streptosporangiaceae</taxon>
        <taxon>Nonomuraea</taxon>
    </lineage>
</organism>
<protein>
    <recommendedName>
        <fullName evidence="3">XRE family transcriptional regulator</fullName>
    </recommendedName>
</protein>
<name>A0ABT1JQI3_9ACTN</name>
<evidence type="ECO:0000313" key="2">
    <source>
        <dbReference type="Proteomes" id="UP001320766"/>
    </source>
</evidence>
<dbReference type="Gene3D" id="1.25.40.10">
    <property type="entry name" value="Tetratricopeptide repeat domain"/>
    <property type="match status" value="1"/>
</dbReference>
<dbReference type="SUPFAM" id="SSF48452">
    <property type="entry name" value="TPR-like"/>
    <property type="match status" value="1"/>
</dbReference>
<gene>
    <name evidence="1" type="ORF">HD595_000115</name>
</gene>
<accession>A0ABT1JQI3</accession>
<dbReference type="EMBL" id="JAMZEC010000001">
    <property type="protein sequence ID" value="MCP2343993.1"/>
    <property type="molecule type" value="Genomic_DNA"/>
</dbReference>
<proteinExistence type="predicted"/>
<sequence>MSEVLRRTFLQRGIAAAVVPAMRLHDDRRVIQALNVVGNDHLGGIVDGLGELVDHYAQTICALPPADVYDELLTVRSYASALLDHIGHAPPRKDLVLATGSLSHLLAVAACDMGEHAAARVWCSDAERRSREAGHPELEAWAALTKAMIAWYQGQPRQSATLSARGREMVREGTVVHAKLAAQEMRAAAMAGDVDGMTRARRQAGKAIAALSPGTPTTGVLSISLSEDPPYTATSLLFVGRYREAVTATNRVIQIVYQPEARQRGEHPSGYARSLLILGLAQAALGRLDESVAAGHAALSGSRPAWPTMVLADKLDKVLAQQFANADQTTEYHARYLETINATAVPPPATPASC</sequence>
<dbReference type="RefSeq" id="WP_253764969.1">
    <property type="nucleotide sequence ID" value="NZ_BAAAVE010000001.1"/>
</dbReference>
<evidence type="ECO:0000313" key="1">
    <source>
        <dbReference type="EMBL" id="MCP2343993.1"/>
    </source>
</evidence>
<comment type="caution">
    <text evidence="1">The sequence shown here is derived from an EMBL/GenBank/DDBJ whole genome shotgun (WGS) entry which is preliminary data.</text>
</comment>
<keyword evidence="2" id="KW-1185">Reference proteome</keyword>